<dbReference type="InterPro" id="IPR015943">
    <property type="entry name" value="WD40/YVTN_repeat-like_dom_sf"/>
</dbReference>
<organism evidence="4 5">
    <name type="scientific">Sphingobacterium corticibacter</name>
    <dbReference type="NCBI Taxonomy" id="2171749"/>
    <lineage>
        <taxon>Bacteria</taxon>
        <taxon>Pseudomonadati</taxon>
        <taxon>Bacteroidota</taxon>
        <taxon>Sphingobacteriia</taxon>
        <taxon>Sphingobacteriales</taxon>
        <taxon>Sphingobacteriaceae</taxon>
        <taxon>Sphingobacterium</taxon>
    </lineage>
</organism>
<evidence type="ECO:0000256" key="3">
    <source>
        <dbReference type="SAM" id="SignalP"/>
    </source>
</evidence>
<feature type="chain" id="PRO_5015744248" description="6-phosphogluconolactonase" evidence="3">
    <location>
        <begin position="24"/>
        <end position="370"/>
    </location>
</feature>
<reference evidence="4 5" key="1">
    <citation type="submission" date="2018-04" db="EMBL/GenBank/DDBJ databases">
        <title>Sphingobacterium cortibacter sp. nov.</title>
        <authorList>
            <person name="Li Y."/>
        </authorList>
    </citation>
    <scope>NUCLEOTIDE SEQUENCE [LARGE SCALE GENOMIC DNA]</scope>
    <source>
        <strain evidence="4 5">2c-3</strain>
    </source>
</reference>
<evidence type="ECO:0008006" key="6">
    <source>
        <dbReference type="Google" id="ProtNLM"/>
    </source>
</evidence>
<feature type="signal peptide" evidence="3">
    <location>
        <begin position="1"/>
        <end position="23"/>
    </location>
</feature>
<dbReference type="InterPro" id="IPR050282">
    <property type="entry name" value="Cycloisomerase_2"/>
</dbReference>
<dbReference type="SUPFAM" id="SSF51004">
    <property type="entry name" value="C-terminal (heme d1) domain of cytochrome cd1-nitrite reductase"/>
    <property type="match status" value="1"/>
</dbReference>
<keyword evidence="2" id="KW-0119">Carbohydrate metabolism</keyword>
<dbReference type="Gene3D" id="2.130.10.10">
    <property type="entry name" value="YVTN repeat-like/Quinoprotein amine dehydrogenase"/>
    <property type="match status" value="1"/>
</dbReference>
<comment type="caution">
    <text evidence="4">The sequence shown here is derived from an EMBL/GenBank/DDBJ whole genome shotgun (WGS) entry which is preliminary data.</text>
</comment>
<dbReference type="EMBL" id="QDKG01000001">
    <property type="protein sequence ID" value="PVH26418.1"/>
    <property type="molecule type" value="Genomic_DNA"/>
</dbReference>
<dbReference type="GO" id="GO:0006006">
    <property type="term" value="P:glucose metabolic process"/>
    <property type="evidence" value="ECO:0007669"/>
    <property type="project" value="UniProtKB-KW"/>
</dbReference>
<dbReference type="GO" id="GO:0017057">
    <property type="term" value="F:6-phosphogluconolactonase activity"/>
    <property type="evidence" value="ECO:0007669"/>
    <property type="project" value="TreeGrafter"/>
</dbReference>
<evidence type="ECO:0000313" key="5">
    <source>
        <dbReference type="Proteomes" id="UP000245627"/>
    </source>
</evidence>
<dbReference type="Pfam" id="PF10282">
    <property type="entry name" value="Lactonase"/>
    <property type="match status" value="1"/>
</dbReference>
<proteinExistence type="inferred from homology"/>
<keyword evidence="2" id="KW-0313">Glucose metabolism</keyword>
<evidence type="ECO:0000256" key="1">
    <source>
        <dbReference type="ARBA" id="ARBA00005564"/>
    </source>
</evidence>
<dbReference type="Proteomes" id="UP000245627">
    <property type="component" value="Unassembled WGS sequence"/>
</dbReference>
<evidence type="ECO:0000256" key="2">
    <source>
        <dbReference type="ARBA" id="ARBA00022526"/>
    </source>
</evidence>
<protein>
    <recommendedName>
        <fullName evidence="6">6-phosphogluconolactonase</fullName>
    </recommendedName>
</protein>
<dbReference type="AlphaFoldDB" id="A0A2T8HLV1"/>
<keyword evidence="3" id="KW-0732">Signal</keyword>
<dbReference type="PANTHER" id="PTHR30344:SF1">
    <property type="entry name" value="6-PHOSPHOGLUCONOLACTONASE"/>
    <property type="match status" value="1"/>
</dbReference>
<keyword evidence="5" id="KW-1185">Reference proteome</keyword>
<dbReference type="RefSeq" id="WP_116774284.1">
    <property type="nucleotide sequence ID" value="NZ_QDKG01000001.1"/>
</dbReference>
<accession>A0A2T8HLV1</accession>
<dbReference type="InterPro" id="IPR019405">
    <property type="entry name" value="Lactonase_7-beta_prop"/>
</dbReference>
<comment type="similarity">
    <text evidence="1">Belongs to the cycloisomerase 2 family.</text>
</comment>
<name>A0A2T8HLV1_9SPHI</name>
<evidence type="ECO:0000313" key="4">
    <source>
        <dbReference type="EMBL" id="PVH26418.1"/>
    </source>
</evidence>
<sequence>MNKFAFLCMLVLSITLSTGRSNAQSYDMFVGTYTNGTGSKGIYRFNFDAATGDVRPVSVIESPNPSFLAKYENRLLAVNEGEGEQATLSLFDIETANVKLIDKSTTLGDHPCHVAFDAAGNVALVSNYSGGSLALFSLTDNRTKLILHDLLEYEGSGPNPDRQEKAHIHSAFFNEGLAYVSDLGNDQIHAYSLSHDGTDLRNGALTLNEQTVIHTIKGGGARHLTFSADGQILYSLQELTGQIAVFRNENNEWLLKQIVTLYGDGFEGKQGGADVKISPDGGSLYATNRGDANLIVHYTVLPNGLLEWQNKYSVQGANPRNFAITPDGGYVLVANQDTNRIVVFKRDQYTGDLEDTGKRIEVPAPVCILF</sequence>
<dbReference type="InterPro" id="IPR011048">
    <property type="entry name" value="Haem_d1_sf"/>
</dbReference>
<dbReference type="PANTHER" id="PTHR30344">
    <property type="entry name" value="6-PHOSPHOGLUCONOLACTONASE-RELATED"/>
    <property type="match status" value="1"/>
</dbReference>
<gene>
    <name evidence="4" type="ORF">DC487_02005</name>
</gene>
<dbReference type="OrthoDB" id="9790815at2"/>